<dbReference type="InterPro" id="IPR000515">
    <property type="entry name" value="MetI-like"/>
</dbReference>
<name>A0A316EXX8_9BURK</name>
<keyword evidence="4 8" id="KW-1133">Transmembrane helix</keyword>
<comment type="similarity">
    <text evidence="6">In the C-terminal section; belongs to the OsmX family.</text>
</comment>
<dbReference type="Gene3D" id="3.40.190.10">
    <property type="entry name" value="Periplasmic binding protein-like II"/>
    <property type="match status" value="1"/>
</dbReference>
<evidence type="ECO:0000256" key="1">
    <source>
        <dbReference type="ARBA" id="ARBA00004651"/>
    </source>
</evidence>
<evidence type="ECO:0000256" key="9">
    <source>
        <dbReference type="SAM" id="SignalP"/>
    </source>
</evidence>
<comment type="subcellular location">
    <subcellularLocation>
        <location evidence="1 8">Cell membrane</location>
        <topology evidence="1 8">Multi-pass membrane protein</topology>
    </subcellularLocation>
</comment>
<keyword evidence="5 8" id="KW-0472">Membrane</keyword>
<dbReference type="Gene3D" id="1.10.3720.10">
    <property type="entry name" value="MetI-like"/>
    <property type="match status" value="1"/>
</dbReference>
<dbReference type="InterPro" id="IPR051204">
    <property type="entry name" value="ABC_transp_perm/SBD"/>
</dbReference>
<keyword evidence="2 8" id="KW-0813">Transport</keyword>
<evidence type="ECO:0000256" key="8">
    <source>
        <dbReference type="RuleBase" id="RU363032"/>
    </source>
</evidence>
<keyword evidence="9" id="KW-0732">Signal</keyword>
<feature type="transmembrane region" description="Helical" evidence="8">
    <location>
        <begin position="448"/>
        <end position="475"/>
    </location>
</feature>
<evidence type="ECO:0000256" key="6">
    <source>
        <dbReference type="ARBA" id="ARBA00035642"/>
    </source>
</evidence>
<dbReference type="Gene3D" id="3.40.190.120">
    <property type="entry name" value="Osmoprotection protein (prox), domain 2"/>
    <property type="match status" value="1"/>
</dbReference>
<dbReference type="InterPro" id="IPR035906">
    <property type="entry name" value="MetI-like_sf"/>
</dbReference>
<dbReference type="PANTHER" id="PTHR30177:SF4">
    <property type="entry name" value="OSMOPROTECTANT IMPORT PERMEASE PROTEIN OSMW"/>
    <property type="match status" value="1"/>
</dbReference>
<protein>
    <submittedName>
        <fullName evidence="11">Osmoprotectant transport system permease protein</fullName>
    </submittedName>
</protein>
<feature type="domain" description="ABC transmembrane type-1" evidence="10">
    <location>
        <begin position="333"/>
        <end position="513"/>
    </location>
</feature>
<comment type="similarity">
    <text evidence="7">In the N-terminal section; belongs to the binding-protein-dependent transport system permease family.</text>
</comment>
<dbReference type="SUPFAM" id="SSF53850">
    <property type="entry name" value="Periplasmic binding protein-like II"/>
    <property type="match status" value="1"/>
</dbReference>
<dbReference type="Pfam" id="PF00528">
    <property type="entry name" value="BPD_transp_1"/>
    <property type="match status" value="1"/>
</dbReference>
<dbReference type="PROSITE" id="PS50928">
    <property type="entry name" value="ABC_TM1"/>
    <property type="match status" value="1"/>
</dbReference>
<reference evidence="11 12" key="1">
    <citation type="submission" date="2018-05" db="EMBL/GenBank/DDBJ databases">
        <title>Genomic Encyclopedia of Type Strains, Phase IV (KMG-V): Genome sequencing to study the core and pangenomes of soil and plant-associated prokaryotes.</title>
        <authorList>
            <person name="Whitman W."/>
        </authorList>
    </citation>
    <scope>NUCLEOTIDE SEQUENCE [LARGE SCALE GENOMIC DNA]</scope>
    <source>
        <strain evidence="11 12">SLV-132</strain>
    </source>
</reference>
<keyword evidence="12" id="KW-1185">Reference proteome</keyword>
<feature type="chain" id="PRO_5016281005" evidence="9">
    <location>
        <begin position="23"/>
        <end position="527"/>
    </location>
</feature>
<evidence type="ECO:0000256" key="7">
    <source>
        <dbReference type="ARBA" id="ARBA00035652"/>
    </source>
</evidence>
<dbReference type="Proteomes" id="UP000245754">
    <property type="component" value="Unassembled WGS sequence"/>
</dbReference>
<keyword evidence="3 8" id="KW-0812">Transmembrane</keyword>
<dbReference type="EMBL" id="QGGT01000001">
    <property type="protein sequence ID" value="PWK37221.1"/>
    <property type="molecule type" value="Genomic_DNA"/>
</dbReference>
<dbReference type="AlphaFoldDB" id="A0A316EXX8"/>
<dbReference type="PANTHER" id="PTHR30177">
    <property type="entry name" value="GLYCINE BETAINE/L-PROLINE TRANSPORT SYSTEM PERMEASE PROTEIN PROW"/>
    <property type="match status" value="1"/>
</dbReference>
<dbReference type="CDD" id="cd06261">
    <property type="entry name" value="TM_PBP2"/>
    <property type="match status" value="1"/>
</dbReference>
<evidence type="ECO:0000256" key="4">
    <source>
        <dbReference type="ARBA" id="ARBA00022989"/>
    </source>
</evidence>
<evidence type="ECO:0000256" key="3">
    <source>
        <dbReference type="ARBA" id="ARBA00022692"/>
    </source>
</evidence>
<evidence type="ECO:0000313" key="12">
    <source>
        <dbReference type="Proteomes" id="UP000245754"/>
    </source>
</evidence>
<accession>A0A316EXX8</accession>
<feature type="transmembrane region" description="Helical" evidence="8">
    <location>
        <begin position="336"/>
        <end position="356"/>
    </location>
</feature>
<comment type="similarity">
    <text evidence="8">Belongs to the binding-protein-dependent transport system permease family.</text>
</comment>
<dbReference type="FunFam" id="1.10.3720.10:FF:000001">
    <property type="entry name" value="Glycine betaine ABC transporter, permease"/>
    <property type="match status" value="1"/>
</dbReference>
<gene>
    <name evidence="11" type="ORF">C7419_1011103</name>
</gene>
<dbReference type="GO" id="GO:0043190">
    <property type="term" value="C:ATP-binding cassette (ABC) transporter complex"/>
    <property type="evidence" value="ECO:0007669"/>
    <property type="project" value="InterPro"/>
</dbReference>
<proteinExistence type="inferred from homology"/>
<dbReference type="SUPFAM" id="SSF161098">
    <property type="entry name" value="MetI-like"/>
    <property type="match status" value="1"/>
</dbReference>
<dbReference type="GO" id="GO:0031460">
    <property type="term" value="P:glycine betaine transport"/>
    <property type="evidence" value="ECO:0007669"/>
    <property type="project" value="TreeGrafter"/>
</dbReference>
<dbReference type="RefSeq" id="WP_109580969.1">
    <property type="nucleotide sequence ID" value="NZ_QGGT01000001.1"/>
</dbReference>
<feature type="transmembrane region" description="Helical" evidence="8">
    <location>
        <begin position="495"/>
        <end position="516"/>
    </location>
</feature>
<evidence type="ECO:0000313" key="11">
    <source>
        <dbReference type="EMBL" id="PWK37221.1"/>
    </source>
</evidence>
<organism evidence="11 12">
    <name type="scientific">Cupriavidus plantarum</name>
    <dbReference type="NCBI Taxonomy" id="942865"/>
    <lineage>
        <taxon>Bacteria</taxon>
        <taxon>Pseudomonadati</taxon>
        <taxon>Pseudomonadota</taxon>
        <taxon>Betaproteobacteria</taxon>
        <taxon>Burkholderiales</taxon>
        <taxon>Burkholderiaceae</taxon>
        <taxon>Cupriavidus</taxon>
    </lineage>
</organism>
<dbReference type="GO" id="GO:0022857">
    <property type="term" value="F:transmembrane transporter activity"/>
    <property type="evidence" value="ECO:0007669"/>
    <property type="project" value="InterPro"/>
</dbReference>
<evidence type="ECO:0000259" key="10">
    <source>
        <dbReference type="PROSITE" id="PS50928"/>
    </source>
</evidence>
<sequence>MRRLALLLVAALIGLSMHGAMAQSADSGTLRIGSKRFTESYILGEVLVQTARTQGDARHLPGLGNTAIVFEALKAGSIDLYPDYTGTLANELLRLPPGLPAGGELDAINAALAPMGLGAAILFGFQNTYAIAVSDKTDTAGTAIRSLSDLAGQPRLRLGLSHEFLGRADGWPGLAQRYRLPQQPIGLDHGVAYEALAQGQVDAIDIYSTDAKIHKYKLRVLTDPLHYFPPYDALVVYRLDVPRRYPAMWRALEGLAGRIHADQMIDMNAAAEIDGESFAAVARDFLAGRIGRIDKTPGAPGESAPPVGELPRVGELRGDLARTLFSADTWRLTQRHLALVFGAVGAAIAIGVPLGIVADRRRRLGQGVLALVSVLQTIPSLALLAILIPLLGRIGVWPAMVALFLYALLPIVRNTHTGLGQVSPGMRAAASALGFRAMQVLRYVELPLAMPVILAGVKTAAVISVGTATIAAFVGAGGYGERIATGLALNDHVQLLAGAVPAAVMALVIEWGFGAFEARRQRRTARQ</sequence>
<feature type="transmembrane region" description="Helical" evidence="8">
    <location>
        <begin position="368"/>
        <end position="388"/>
    </location>
</feature>
<feature type="transmembrane region" description="Helical" evidence="8">
    <location>
        <begin position="394"/>
        <end position="412"/>
    </location>
</feature>
<evidence type="ECO:0000256" key="5">
    <source>
        <dbReference type="ARBA" id="ARBA00023136"/>
    </source>
</evidence>
<dbReference type="Pfam" id="PF04069">
    <property type="entry name" value="OpuAC"/>
    <property type="match status" value="1"/>
</dbReference>
<evidence type="ECO:0000256" key="2">
    <source>
        <dbReference type="ARBA" id="ARBA00022448"/>
    </source>
</evidence>
<dbReference type="InterPro" id="IPR007210">
    <property type="entry name" value="ABC_Gly_betaine_transp_sub-bd"/>
</dbReference>
<comment type="caution">
    <text evidence="11">The sequence shown here is derived from an EMBL/GenBank/DDBJ whole genome shotgun (WGS) entry which is preliminary data.</text>
</comment>
<feature type="signal peptide" evidence="9">
    <location>
        <begin position="1"/>
        <end position="22"/>
    </location>
</feature>